<feature type="domain" description="Smf/DprA SLOG" evidence="2">
    <location>
        <begin position="15"/>
        <end position="219"/>
    </location>
</feature>
<protein>
    <submittedName>
        <fullName evidence="4">DNA protecting protein DprA</fullName>
    </submittedName>
</protein>
<dbReference type="PANTHER" id="PTHR43022">
    <property type="entry name" value="PROTEIN SMF"/>
    <property type="match status" value="1"/>
</dbReference>
<accession>A0A1G2MKT8</accession>
<dbReference type="GO" id="GO:0009294">
    <property type="term" value="P:DNA-mediated transformation"/>
    <property type="evidence" value="ECO:0007669"/>
    <property type="project" value="InterPro"/>
</dbReference>
<evidence type="ECO:0000259" key="3">
    <source>
        <dbReference type="Pfam" id="PF17782"/>
    </source>
</evidence>
<gene>
    <name evidence="4" type="ORF">A2W52_02750</name>
</gene>
<dbReference type="AlphaFoldDB" id="A0A1G2MKT8"/>
<evidence type="ECO:0000256" key="1">
    <source>
        <dbReference type="ARBA" id="ARBA00006525"/>
    </source>
</evidence>
<proteinExistence type="inferred from homology"/>
<dbReference type="Gene3D" id="1.10.10.10">
    <property type="entry name" value="Winged helix-like DNA-binding domain superfamily/Winged helix DNA-binding domain"/>
    <property type="match status" value="1"/>
</dbReference>
<comment type="caution">
    <text evidence="4">The sequence shown here is derived from an EMBL/GenBank/DDBJ whole genome shotgun (WGS) entry which is preliminary data.</text>
</comment>
<dbReference type="InterPro" id="IPR041614">
    <property type="entry name" value="DprA_WH"/>
</dbReference>
<reference evidence="4 5" key="1">
    <citation type="journal article" date="2016" name="Nat. Commun.">
        <title>Thousands of microbial genomes shed light on interconnected biogeochemical processes in an aquifer system.</title>
        <authorList>
            <person name="Anantharaman K."/>
            <person name="Brown C.T."/>
            <person name="Hug L.A."/>
            <person name="Sharon I."/>
            <person name="Castelle C.J."/>
            <person name="Probst A.J."/>
            <person name="Thomas B.C."/>
            <person name="Singh A."/>
            <person name="Wilkins M.J."/>
            <person name="Karaoz U."/>
            <person name="Brodie E.L."/>
            <person name="Williams K.H."/>
            <person name="Hubbard S.S."/>
            <person name="Banfield J.F."/>
        </authorList>
    </citation>
    <scope>NUCLEOTIDE SEQUENCE [LARGE SCALE GENOMIC DNA]</scope>
</reference>
<dbReference type="NCBIfam" id="TIGR00732">
    <property type="entry name" value="dprA"/>
    <property type="match status" value="1"/>
</dbReference>
<name>A0A1G2MKT8_9BACT</name>
<organism evidence="4 5">
    <name type="scientific">Candidatus Taylorbacteria bacterium RIFCSPHIGHO2_02_49_25</name>
    <dbReference type="NCBI Taxonomy" id="1802305"/>
    <lineage>
        <taxon>Bacteria</taxon>
        <taxon>Candidatus Tayloriibacteriota</taxon>
    </lineage>
</organism>
<dbReference type="Gene3D" id="3.40.50.450">
    <property type="match status" value="1"/>
</dbReference>
<sequence>MKKISQADIKELAPKDFPSLLKEITDPPEKLYARGTLPAEDYKWLAVVGSRKFTNYGKEAVETLIAGLIGYPVVIVSGLAIGIDSIAHKAALDARLKTVAVLGSGLDSKVLYPSMNRTLADDIVQAGGALLSEFEPEFRATAWSFPQRNRIIAGLAHATLVAEAEQKSGALITSKFATEYNRDVCTVPGSIFSASSAGPHMLIKMGATPITSSDDLLQVLGFELNVSDKGGSASSKRRYEDCTEEEKKVIELLQSPLSRDDLIDALGPPISRANALLSLMELRGFIKELGGEIRLI</sequence>
<evidence type="ECO:0000313" key="4">
    <source>
        <dbReference type="EMBL" id="OHA23602.1"/>
    </source>
</evidence>
<feature type="domain" description="DprA winged helix" evidence="3">
    <location>
        <begin position="241"/>
        <end position="291"/>
    </location>
</feature>
<dbReference type="Proteomes" id="UP000176493">
    <property type="component" value="Unassembled WGS sequence"/>
</dbReference>
<evidence type="ECO:0000259" key="2">
    <source>
        <dbReference type="Pfam" id="PF02481"/>
    </source>
</evidence>
<dbReference type="PANTHER" id="PTHR43022:SF1">
    <property type="entry name" value="PROTEIN SMF"/>
    <property type="match status" value="1"/>
</dbReference>
<comment type="similarity">
    <text evidence="1">Belongs to the DprA/Smf family.</text>
</comment>
<evidence type="ECO:0000313" key="5">
    <source>
        <dbReference type="Proteomes" id="UP000176493"/>
    </source>
</evidence>
<dbReference type="SUPFAM" id="SSF102405">
    <property type="entry name" value="MCP/YpsA-like"/>
    <property type="match status" value="1"/>
</dbReference>
<dbReference type="InterPro" id="IPR036388">
    <property type="entry name" value="WH-like_DNA-bd_sf"/>
</dbReference>
<dbReference type="InterPro" id="IPR003488">
    <property type="entry name" value="DprA"/>
</dbReference>
<dbReference type="InterPro" id="IPR057666">
    <property type="entry name" value="DrpA_SLOG"/>
</dbReference>
<dbReference type="Pfam" id="PF17782">
    <property type="entry name" value="WHD_DprA"/>
    <property type="match status" value="1"/>
</dbReference>
<dbReference type="EMBL" id="MHRJ01000002">
    <property type="protein sequence ID" value="OHA23602.1"/>
    <property type="molecule type" value="Genomic_DNA"/>
</dbReference>
<dbReference type="Pfam" id="PF02481">
    <property type="entry name" value="DNA_processg_A"/>
    <property type="match status" value="1"/>
</dbReference>